<evidence type="ECO:0000256" key="1">
    <source>
        <dbReference type="ARBA" id="ARBA00004651"/>
    </source>
</evidence>
<evidence type="ECO:0000256" key="2">
    <source>
        <dbReference type="ARBA" id="ARBA00022448"/>
    </source>
</evidence>
<dbReference type="PANTHER" id="PTHR33989:SF4">
    <property type="entry name" value="PTS SYSTEM N,N'-DIACETYLCHITOBIOSE-SPECIFIC EIIC COMPONENT"/>
    <property type="match status" value="1"/>
</dbReference>
<evidence type="ECO:0000256" key="6">
    <source>
        <dbReference type="ARBA" id="ARBA00022989"/>
    </source>
</evidence>
<dbReference type="InterPro" id="IPR003352">
    <property type="entry name" value="PTS_EIIC"/>
</dbReference>
<feature type="transmembrane region" description="Helical" evidence="10">
    <location>
        <begin position="126"/>
        <end position="151"/>
    </location>
</feature>
<dbReference type="PANTHER" id="PTHR33989">
    <property type="match status" value="1"/>
</dbReference>
<dbReference type="PIRSF" id="PIRSF006351">
    <property type="entry name" value="PTS_EIIC-Cellobiose"/>
    <property type="match status" value="1"/>
</dbReference>
<dbReference type="PROSITE" id="PS51105">
    <property type="entry name" value="PTS_EIIC_TYPE_3"/>
    <property type="match status" value="1"/>
</dbReference>
<organism evidence="12 13">
    <name type="scientific">Rothia koreensis</name>
    <dbReference type="NCBI Taxonomy" id="592378"/>
    <lineage>
        <taxon>Bacteria</taxon>
        <taxon>Bacillati</taxon>
        <taxon>Actinomycetota</taxon>
        <taxon>Actinomycetes</taxon>
        <taxon>Micrococcales</taxon>
        <taxon>Micrococcaceae</taxon>
        <taxon>Rothia</taxon>
    </lineage>
</organism>
<feature type="compositionally biased region" description="Basic residues" evidence="9">
    <location>
        <begin position="430"/>
        <end position="439"/>
    </location>
</feature>
<evidence type="ECO:0000256" key="5">
    <source>
        <dbReference type="ARBA" id="ARBA00022692"/>
    </source>
</evidence>
<dbReference type="InterPro" id="IPR004501">
    <property type="entry name" value="PTS_EIIC_3"/>
</dbReference>
<feature type="transmembrane region" description="Helical" evidence="10">
    <location>
        <begin position="265"/>
        <end position="283"/>
    </location>
</feature>
<keyword evidence="13" id="KW-1185">Reference proteome</keyword>
<feature type="transmembrane region" description="Helical" evidence="10">
    <location>
        <begin position="213"/>
        <end position="233"/>
    </location>
</feature>
<dbReference type="GO" id="GO:1902815">
    <property type="term" value="P:N,N'-diacetylchitobiose import"/>
    <property type="evidence" value="ECO:0007669"/>
    <property type="project" value="TreeGrafter"/>
</dbReference>
<dbReference type="Proteomes" id="UP000462152">
    <property type="component" value="Unassembled WGS sequence"/>
</dbReference>
<keyword evidence="7 8" id="KW-0472">Membrane</keyword>
<evidence type="ECO:0000313" key="13">
    <source>
        <dbReference type="Proteomes" id="UP000462152"/>
    </source>
</evidence>
<evidence type="ECO:0000256" key="7">
    <source>
        <dbReference type="ARBA" id="ARBA00023136"/>
    </source>
</evidence>
<keyword evidence="4 8" id="KW-0762">Sugar transport</keyword>
<evidence type="ECO:0000259" key="11">
    <source>
        <dbReference type="PROSITE" id="PS51105"/>
    </source>
</evidence>
<dbReference type="Pfam" id="PF02378">
    <property type="entry name" value="PTS_EIIC"/>
    <property type="match status" value="1"/>
</dbReference>
<feature type="compositionally biased region" description="Low complexity" evidence="9">
    <location>
        <begin position="407"/>
        <end position="420"/>
    </location>
</feature>
<gene>
    <name evidence="12" type="ORF">GMA10_12915</name>
</gene>
<evidence type="ECO:0000256" key="10">
    <source>
        <dbReference type="SAM" id="Phobius"/>
    </source>
</evidence>
<accession>A0A7M4BQ96</accession>
<sequence length="459" mass="50457">MKGLLNWLEHSFSPRMNKINSNLWIVALKDSIMQILPFIFLGSLFSMLSILNEIFSGWPDFHGLYSWTMGMISLFVAFLIPFNLMERLHATKQRLIAGMAGLVLFLITVSPAVIDAGKPGFKNEALGAGGMFAAIITGLITGWVMKIFASFTFFKNSSAIPDFVRNWFDAMLPVAIVVVFGWALIDVIGVDLFRGIQAVFSPVADIIQTPYGFALMMFLSCFIYSMGISVWVLSPVLLPAMYAAMAENVAGHADHLVTYSSVYSTYLWIGGVGATLPLVLLMLRAKSTRLRALGKAGLAPSVFNINEPVIFGAVAWNPTLMVPLWLQGIILPLLLWLLTKVIPLGPIPDKQFDLWYMPYPISTWLSTGSFSAVLVALIVFLVSGAIWSPFLRVYDRQLVKQAEAEAQKAATATDATAPEAKSTETGRTTTVRKVKRKRPPMNTPAPDHGASPRTDPTKD</sequence>
<dbReference type="GO" id="GO:0009401">
    <property type="term" value="P:phosphoenolpyruvate-dependent sugar phosphotransferase system"/>
    <property type="evidence" value="ECO:0007669"/>
    <property type="project" value="InterPro"/>
</dbReference>
<comment type="subcellular location">
    <subcellularLocation>
        <location evidence="1">Cell membrane</location>
        <topology evidence="1">Multi-pass membrane protein</topology>
    </subcellularLocation>
</comment>
<comment type="function">
    <text evidence="8">The phosphoenolpyruvate-dependent sugar phosphotransferase system (PTS), a major carbohydrate active -transport system, catalyzes the phosphorylation of incoming sugar substrates concomitant with their translocation across the cell membrane.</text>
</comment>
<keyword evidence="6 10" id="KW-1133">Transmembrane helix</keyword>
<evidence type="ECO:0000256" key="9">
    <source>
        <dbReference type="SAM" id="MobiDB-lite"/>
    </source>
</evidence>
<dbReference type="OrthoDB" id="3169536at2"/>
<dbReference type="InterPro" id="IPR051088">
    <property type="entry name" value="PTS_Sugar-EIIC/EIIB"/>
</dbReference>
<feature type="domain" description="PTS EIIC type-3" evidence="11">
    <location>
        <begin position="8"/>
        <end position="390"/>
    </location>
</feature>
<feature type="transmembrane region" description="Helical" evidence="10">
    <location>
        <begin position="64"/>
        <end position="84"/>
    </location>
</feature>
<evidence type="ECO:0000256" key="3">
    <source>
        <dbReference type="ARBA" id="ARBA00022475"/>
    </source>
</evidence>
<protein>
    <recommendedName>
        <fullName evidence="8">Permease IIC component</fullName>
    </recommendedName>
</protein>
<evidence type="ECO:0000256" key="8">
    <source>
        <dbReference type="PIRNR" id="PIRNR006351"/>
    </source>
</evidence>
<feature type="transmembrane region" description="Helical" evidence="10">
    <location>
        <begin position="32"/>
        <end position="52"/>
    </location>
</feature>
<dbReference type="AlphaFoldDB" id="A0A7M4BQ96"/>
<dbReference type="GO" id="GO:0005886">
    <property type="term" value="C:plasma membrane"/>
    <property type="evidence" value="ECO:0007669"/>
    <property type="project" value="UniProtKB-SubCell"/>
</dbReference>
<dbReference type="RefSeq" id="WP_129316418.1">
    <property type="nucleotide sequence ID" value="NZ_NOIQ01000028.1"/>
</dbReference>
<evidence type="ECO:0000256" key="4">
    <source>
        <dbReference type="ARBA" id="ARBA00022597"/>
    </source>
</evidence>
<feature type="region of interest" description="Disordered" evidence="9">
    <location>
        <begin position="407"/>
        <end position="459"/>
    </location>
</feature>
<evidence type="ECO:0000313" key="12">
    <source>
        <dbReference type="EMBL" id="MUN56098.1"/>
    </source>
</evidence>
<feature type="transmembrane region" description="Helical" evidence="10">
    <location>
        <begin position="364"/>
        <end position="387"/>
    </location>
</feature>
<keyword evidence="2 8" id="KW-0813">Transport</keyword>
<reference evidence="12 13" key="1">
    <citation type="submission" date="2019-12" db="EMBL/GenBank/DDBJ databases">
        <authorList>
            <person name="Li J."/>
            <person name="Shi Y."/>
            <person name="Xu G."/>
            <person name="Xiao D."/>
            <person name="Ran X."/>
        </authorList>
    </citation>
    <scope>NUCLEOTIDE SEQUENCE [LARGE SCALE GENOMIC DNA]</scope>
    <source>
        <strain evidence="12 13">JCM 15915</strain>
    </source>
</reference>
<comment type="caution">
    <text evidence="12">The sequence shown here is derived from an EMBL/GenBank/DDBJ whole genome shotgun (WGS) entry which is preliminary data.</text>
</comment>
<feature type="transmembrane region" description="Helical" evidence="10">
    <location>
        <begin position="96"/>
        <end position="114"/>
    </location>
</feature>
<feature type="transmembrane region" description="Helical" evidence="10">
    <location>
        <begin position="324"/>
        <end position="344"/>
    </location>
</feature>
<name>A0A7M4BQ96_9MICC</name>
<proteinExistence type="predicted"/>
<keyword evidence="5 10" id="KW-0812">Transmembrane</keyword>
<dbReference type="EMBL" id="WOGT01000016">
    <property type="protein sequence ID" value="MUN56098.1"/>
    <property type="molecule type" value="Genomic_DNA"/>
</dbReference>
<dbReference type="InterPro" id="IPR004796">
    <property type="entry name" value="PTS_IIC_cello"/>
</dbReference>
<keyword evidence="3 8" id="KW-1003">Cell membrane</keyword>
<dbReference type="GO" id="GO:0008982">
    <property type="term" value="F:protein-N(PI)-phosphohistidine-sugar phosphotransferase activity"/>
    <property type="evidence" value="ECO:0007669"/>
    <property type="project" value="UniProtKB-UniRule"/>
</dbReference>
<feature type="transmembrane region" description="Helical" evidence="10">
    <location>
        <begin position="171"/>
        <end position="193"/>
    </location>
</feature>